<evidence type="ECO:0000256" key="2">
    <source>
        <dbReference type="SAM" id="SignalP"/>
    </source>
</evidence>
<keyword evidence="2" id="KW-0732">Signal</keyword>
<dbReference type="SUPFAM" id="SSF53098">
    <property type="entry name" value="Ribonuclease H-like"/>
    <property type="match status" value="1"/>
</dbReference>
<keyword evidence="5" id="KW-1185">Reference proteome</keyword>
<organism evidence="4 5">
    <name type="scientific">Cylindrotheca closterium</name>
    <dbReference type="NCBI Taxonomy" id="2856"/>
    <lineage>
        <taxon>Eukaryota</taxon>
        <taxon>Sar</taxon>
        <taxon>Stramenopiles</taxon>
        <taxon>Ochrophyta</taxon>
        <taxon>Bacillariophyta</taxon>
        <taxon>Bacillariophyceae</taxon>
        <taxon>Bacillariophycidae</taxon>
        <taxon>Bacillariales</taxon>
        <taxon>Bacillariaceae</taxon>
        <taxon>Cylindrotheca</taxon>
    </lineage>
</organism>
<dbReference type="InterPro" id="IPR036397">
    <property type="entry name" value="RNaseH_sf"/>
</dbReference>
<gene>
    <name evidence="4" type="ORF">CYCCA115_LOCUS23286</name>
</gene>
<evidence type="ECO:0000259" key="3">
    <source>
        <dbReference type="Pfam" id="PF07727"/>
    </source>
</evidence>
<feature type="domain" description="Reverse transcriptase Ty1/copia-type" evidence="3">
    <location>
        <begin position="768"/>
        <end position="951"/>
    </location>
</feature>
<feature type="compositionally biased region" description="Polar residues" evidence="1">
    <location>
        <begin position="144"/>
        <end position="154"/>
    </location>
</feature>
<dbReference type="Pfam" id="PF07727">
    <property type="entry name" value="RVT_2"/>
    <property type="match status" value="1"/>
</dbReference>
<proteinExistence type="predicted"/>
<feature type="region of interest" description="Disordered" evidence="1">
    <location>
        <begin position="125"/>
        <end position="166"/>
    </location>
</feature>
<name>A0AAD2PXW4_9STRA</name>
<dbReference type="EMBL" id="CAKOGP040002391">
    <property type="protein sequence ID" value="CAJ1968541.1"/>
    <property type="molecule type" value="Genomic_DNA"/>
</dbReference>
<dbReference type="InterPro" id="IPR013103">
    <property type="entry name" value="RVT_2"/>
</dbReference>
<dbReference type="GO" id="GO:0003676">
    <property type="term" value="F:nucleic acid binding"/>
    <property type="evidence" value="ECO:0007669"/>
    <property type="project" value="InterPro"/>
</dbReference>
<dbReference type="AlphaFoldDB" id="A0AAD2PXW4"/>
<reference evidence="4" key="1">
    <citation type="submission" date="2023-08" db="EMBL/GenBank/DDBJ databases">
        <authorList>
            <person name="Audoor S."/>
            <person name="Bilcke G."/>
        </authorList>
    </citation>
    <scope>NUCLEOTIDE SEQUENCE</scope>
</reference>
<feature type="compositionally biased region" description="Polar residues" evidence="1">
    <location>
        <begin position="606"/>
        <end position="616"/>
    </location>
</feature>
<evidence type="ECO:0000256" key="1">
    <source>
        <dbReference type="SAM" id="MobiDB-lite"/>
    </source>
</evidence>
<accession>A0AAD2PXW4</accession>
<evidence type="ECO:0000313" key="4">
    <source>
        <dbReference type="EMBL" id="CAJ1968541.1"/>
    </source>
</evidence>
<dbReference type="Gene3D" id="3.30.420.10">
    <property type="entry name" value="Ribonuclease H-like superfamily/Ribonuclease H"/>
    <property type="match status" value="1"/>
</dbReference>
<feature type="chain" id="PRO_5042248487" description="Reverse transcriptase Ty1/copia-type domain-containing protein" evidence="2">
    <location>
        <begin position="29"/>
        <end position="1234"/>
    </location>
</feature>
<feature type="signal peptide" evidence="2">
    <location>
        <begin position="1"/>
        <end position="28"/>
    </location>
</feature>
<comment type="caution">
    <text evidence="4">The sequence shown here is derived from an EMBL/GenBank/DDBJ whole genome shotgun (WGS) entry which is preliminary data.</text>
</comment>
<feature type="region of interest" description="Disordered" evidence="1">
    <location>
        <begin position="494"/>
        <end position="517"/>
    </location>
</feature>
<dbReference type="Proteomes" id="UP001295423">
    <property type="component" value="Unassembled WGS sequence"/>
</dbReference>
<feature type="region of interest" description="Disordered" evidence="1">
    <location>
        <begin position="542"/>
        <end position="564"/>
    </location>
</feature>
<evidence type="ECO:0000313" key="5">
    <source>
        <dbReference type="Proteomes" id="UP001295423"/>
    </source>
</evidence>
<dbReference type="InterPro" id="IPR012337">
    <property type="entry name" value="RNaseH-like_sf"/>
</dbReference>
<feature type="region of interest" description="Disordered" evidence="1">
    <location>
        <begin position="606"/>
        <end position="643"/>
    </location>
</feature>
<protein>
    <recommendedName>
        <fullName evidence="3">Reverse transcriptase Ty1/copia-type domain-containing protein</fullName>
    </recommendedName>
</protein>
<sequence length="1234" mass="137837">MLRPHARQGHIVPSLAATLISVASLCHAGYQVLFTNADVQIIDSQSNQVVLQGQRDPASNLWHIPSQATGPAQIQIHSANKIGDPTEADLIAYAHATLFSPVLSRIEFALRNNFLTNFPGLTTAGLRRNPPQSIATAKGHQDQTRQNLRSTKTKPTIIPNDDTNPPIHAEDDDLQPNHITARTHQCYATFFAATGQVYTDQTGKFVSPSSTGNNYIMILYDYDSNHIFAEPFPNRQAATILKAYQRLHQRLCLAGLKPQLQRLDNECSTILKNFLHASEIDFQLVPPGMHRRNSAERAIRTFQNHFIAGLCSTDKDFPIHLWDQILPQAEITLNLMRASRLNPKLSAYAQICGQFDYNRTPMGPPGCRVLAHEKPATRQTWAPHGLDGWYVGPAMDSYRCYRIWIYDTRAIRICDTVTWFPTKVRMPDSSSNAIIMSALQDIKHALLHPSPRTPIAPRSDSMTEALRHLVEVIENVQLPREPPAPLLRVPKENQTTTAPATQLPIPVSSPPPALKHHDLQDDTHSIRPVPNNDNRADAPTNAPTLIPPDIEPTTPKTVQWTPPANDPAIATTPRLFPKESWPTPTYGALTSPAVRATKRKARRLTNQTKQNMQQKAPRSKPMVLAPKRRSTRTTKPTYKKSVQANASSFTPLTDPHYCLHGTAINPDTGKVAEYPELLKSSAGHEWSDANDEEMGRMCTGLGPKSHMPTGTQTLEFIHRRDIPKDKVVTYVRIVCADRPEKAQVHRVRYTLGGDKIVYLGNKTTKTADIQTIKILLNSTISTPGARFATIDLKDFYLETDLPEPEYVRIPVSVLSKKIIDLYHLHDKIHKGFVYCKVKKGMYGLPQAGKLANDDLRQYLKPHGFIPCEQTAGLWKDTTSDLMFSLVVDDFGVRYTAKSNIERLITVLQGKYKTSVDWTGSRYIGMQIDWDYENGTVDISMPGYVERALQRFTHPAPTRHESSPHAWIAPVYGSRQQFATTDDSPFLDVKDQTTISEVVGTFLYYGRAIDLSMLPALGTIAAQQAQPTVNTMKAVTQFLNYAASNPDAKVRFYASGMHLYIESDASYLSESKARSRAAGYHYLGPAPTDLKNITPPPRNGAISVPCKILKNVLASAAEAELAGLFINGQEAIPERVTLAELGHPQGPTPLTTDNATANGIANDSIKQKRSKAMDMRFFWIRDRVRQGHFHVYWTKGSLNLSDYVTKHHPGKHHRRVRPAYFHTPTSNRFAPLTEL</sequence>